<dbReference type="EMBL" id="BLKG01000106">
    <property type="protein sequence ID" value="GFF95001.1"/>
    <property type="molecule type" value="Genomic_DNA"/>
</dbReference>
<organism evidence="1 2">
    <name type="scientific">Aspergillus udagawae</name>
    <dbReference type="NCBI Taxonomy" id="91492"/>
    <lineage>
        <taxon>Eukaryota</taxon>
        <taxon>Fungi</taxon>
        <taxon>Dikarya</taxon>
        <taxon>Ascomycota</taxon>
        <taxon>Pezizomycotina</taxon>
        <taxon>Eurotiomycetes</taxon>
        <taxon>Eurotiomycetidae</taxon>
        <taxon>Eurotiales</taxon>
        <taxon>Aspergillaceae</taxon>
        <taxon>Aspergillus</taxon>
        <taxon>Aspergillus subgen. Fumigati</taxon>
    </lineage>
</organism>
<protein>
    <submittedName>
        <fullName evidence="1">Beta-lactamase family protein</fullName>
    </submittedName>
</protein>
<dbReference type="Proteomes" id="UP000465266">
    <property type="component" value="Unassembled WGS sequence"/>
</dbReference>
<evidence type="ECO:0000313" key="1">
    <source>
        <dbReference type="EMBL" id="GFF95001.1"/>
    </source>
</evidence>
<gene>
    <name evidence="1" type="ORF">IFM53868_07800</name>
</gene>
<evidence type="ECO:0000313" key="2">
    <source>
        <dbReference type="Proteomes" id="UP000465266"/>
    </source>
</evidence>
<comment type="caution">
    <text evidence="1">The sequence shown here is derived from an EMBL/GenBank/DDBJ whole genome shotgun (WGS) entry which is preliminary data.</text>
</comment>
<name>A0ABQ1B726_9EURO</name>
<keyword evidence="2" id="KW-1185">Reference proteome</keyword>
<sequence length="181" mass="19272">MGLPAARRRTKWLNPVLHTANLKYSVARPWEIYRYKHAASGVVTGLYRKLGDSGNYGSFLVLVPDYDAGFSIIGASALPTGSNATSLLADLVIEAILPALLEQAASEARKNFAGKYTSGRLNSSLALAVSSSANPGLFGYLVGQQRDRSHAVAGCISRLVPTIASANARQVAFRAYTATQQ</sequence>
<proteinExistence type="predicted"/>
<dbReference type="SUPFAM" id="SSF56601">
    <property type="entry name" value="beta-lactamase/transpeptidase-like"/>
    <property type="match status" value="1"/>
</dbReference>
<accession>A0ABQ1B726</accession>
<reference evidence="1 2" key="1">
    <citation type="submission" date="2020-01" db="EMBL/GenBank/DDBJ databases">
        <title>Draft genome sequence of Aspergillus udagawae IFM 53868.</title>
        <authorList>
            <person name="Takahashi H."/>
            <person name="Yaguchi T."/>
        </authorList>
    </citation>
    <scope>NUCLEOTIDE SEQUENCE [LARGE SCALE GENOMIC DNA]</scope>
    <source>
        <strain evidence="1 2">IFM 53868</strain>
    </source>
</reference>
<dbReference type="InterPro" id="IPR012338">
    <property type="entry name" value="Beta-lactam/transpept-like"/>
</dbReference>